<protein>
    <submittedName>
        <fullName evidence="2">Uncharacterized protein</fullName>
    </submittedName>
</protein>
<keyword evidence="3" id="KW-1185">Reference proteome</keyword>
<dbReference type="EMBL" id="JAFKCV010000004">
    <property type="protein sequence ID" value="MBN7825209.1"/>
    <property type="molecule type" value="Genomic_DNA"/>
</dbReference>
<dbReference type="Proteomes" id="UP000664654">
    <property type="component" value="Unassembled WGS sequence"/>
</dbReference>
<keyword evidence="1" id="KW-0472">Membrane</keyword>
<gene>
    <name evidence="2" type="ORF">J0A66_08260</name>
</gene>
<name>A0A939IQM5_9ALTE</name>
<dbReference type="RefSeq" id="WP_206573329.1">
    <property type="nucleotide sequence ID" value="NZ_JAFKCV010000004.1"/>
</dbReference>
<keyword evidence="1" id="KW-1133">Transmembrane helix</keyword>
<sequence>MTNIESQPHIIKLSYLKYILALVFLVGFEYMAIKIISMPYSELELNADRFHPLMAYLFFIPLIPLIALILLSLLIFLFSRNKGVELGLEGIFEKTSPFSIGFIPYEQISSISNITGLSVGRWPFKSKRKVISINLRNRKQDKNWWYSKGWRARLLRGRSYEIQTSLLGMSHDRVVKILSYHAKKHGIKVNTVNLDS</sequence>
<accession>A0A939IQM5</accession>
<comment type="caution">
    <text evidence="2">The sequence shown here is derived from an EMBL/GenBank/DDBJ whole genome shotgun (WGS) entry which is preliminary data.</text>
</comment>
<feature type="transmembrane region" description="Helical" evidence="1">
    <location>
        <begin position="53"/>
        <end position="78"/>
    </location>
</feature>
<evidence type="ECO:0000256" key="1">
    <source>
        <dbReference type="SAM" id="Phobius"/>
    </source>
</evidence>
<keyword evidence="1" id="KW-0812">Transmembrane</keyword>
<organism evidence="2 3">
    <name type="scientific">Bowmanella dokdonensis</name>
    <dbReference type="NCBI Taxonomy" id="751969"/>
    <lineage>
        <taxon>Bacteria</taxon>
        <taxon>Pseudomonadati</taxon>
        <taxon>Pseudomonadota</taxon>
        <taxon>Gammaproteobacteria</taxon>
        <taxon>Alteromonadales</taxon>
        <taxon>Alteromonadaceae</taxon>
        <taxon>Bowmanella</taxon>
    </lineage>
</organism>
<feature type="transmembrane region" description="Helical" evidence="1">
    <location>
        <begin position="15"/>
        <end position="33"/>
    </location>
</feature>
<dbReference type="AlphaFoldDB" id="A0A939IQM5"/>
<reference evidence="2" key="1">
    <citation type="submission" date="2021-03" db="EMBL/GenBank/DDBJ databases">
        <title>novel species isolated from a fishpond in China.</title>
        <authorList>
            <person name="Lu H."/>
            <person name="Cai Z."/>
        </authorList>
    </citation>
    <scope>NUCLEOTIDE SEQUENCE</scope>
    <source>
        <strain evidence="2">JCM 30855</strain>
    </source>
</reference>
<evidence type="ECO:0000313" key="3">
    <source>
        <dbReference type="Proteomes" id="UP000664654"/>
    </source>
</evidence>
<proteinExistence type="predicted"/>
<evidence type="ECO:0000313" key="2">
    <source>
        <dbReference type="EMBL" id="MBN7825209.1"/>
    </source>
</evidence>